<protein>
    <submittedName>
        <fullName evidence="2">Transporter</fullName>
    </submittedName>
</protein>
<name>A0A2D3NWP2_9FUSO</name>
<keyword evidence="1" id="KW-1133">Transmembrane helix</keyword>
<reference evidence="2 3" key="1">
    <citation type="submission" date="2017-11" db="EMBL/GenBank/DDBJ databases">
        <title>Genome sequencing of Fusobacterium periodonticum KCOM 1261.</title>
        <authorList>
            <person name="Kook J.-K."/>
            <person name="Park S.-N."/>
            <person name="Lim Y.K."/>
        </authorList>
    </citation>
    <scope>NUCLEOTIDE SEQUENCE [LARGE SCALE GENOMIC DNA]</scope>
    <source>
        <strain evidence="2 3">KCOM 1261</strain>
    </source>
</reference>
<feature type="transmembrane region" description="Helical" evidence="1">
    <location>
        <begin position="59"/>
        <end position="84"/>
    </location>
</feature>
<organism evidence="2 3">
    <name type="scientific">Fusobacterium pseudoperiodonticum</name>
    <dbReference type="NCBI Taxonomy" id="2663009"/>
    <lineage>
        <taxon>Bacteria</taxon>
        <taxon>Fusobacteriati</taxon>
        <taxon>Fusobacteriota</taxon>
        <taxon>Fusobacteriia</taxon>
        <taxon>Fusobacteriales</taxon>
        <taxon>Fusobacteriaceae</taxon>
        <taxon>Fusobacterium</taxon>
    </lineage>
</organism>
<accession>A0A2D3NWP2</accession>
<evidence type="ECO:0000313" key="2">
    <source>
        <dbReference type="EMBL" id="ATV59818.1"/>
    </source>
</evidence>
<sequence>MRLKKNFYTGLLMILPIVITYYIFNWLFNLAFRIINNTIIIKILKRLVDFGFGEKADTFYMQVSVYIAAFLIIFLSITVLGYMTKVVFFSKIIRRAIDILERIPIIKTVYSTSKQIIGIVYSDNGESVYKKVVAVEFPRKGLYAIGFLTADKNTALKEILPDKEIVNVFIPTAPNPTSGFLLCLPKEEVHYLNMSVEWAFKLIVSGGYITEDVVKHNEQKVEQKTEENN</sequence>
<dbReference type="PANTHER" id="PTHR31876:SF26">
    <property type="entry name" value="PROTEIN LIKE COV 2"/>
    <property type="match status" value="1"/>
</dbReference>
<dbReference type="Proteomes" id="UP000230056">
    <property type="component" value="Chromosome"/>
</dbReference>
<dbReference type="Pfam" id="PF04367">
    <property type="entry name" value="DUF502"/>
    <property type="match status" value="1"/>
</dbReference>
<dbReference type="PANTHER" id="PTHR31876">
    <property type="entry name" value="COV-LIKE PROTEIN 1"/>
    <property type="match status" value="1"/>
</dbReference>
<keyword evidence="1" id="KW-0472">Membrane</keyword>
<gene>
    <name evidence="2" type="ORF">CTM72_08930</name>
</gene>
<dbReference type="InterPro" id="IPR007462">
    <property type="entry name" value="COV1-like"/>
</dbReference>
<dbReference type="AlphaFoldDB" id="A0A2D3NWP2"/>
<evidence type="ECO:0000313" key="3">
    <source>
        <dbReference type="Proteomes" id="UP000230056"/>
    </source>
</evidence>
<dbReference type="RefSeq" id="WP_100025152.1">
    <property type="nucleotide sequence ID" value="NZ_CAUTOP010000022.1"/>
</dbReference>
<keyword evidence="1" id="KW-0812">Transmembrane</keyword>
<feature type="transmembrane region" description="Helical" evidence="1">
    <location>
        <begin position="7"/>
        <end position="24"/>
    </location>
</feature>
<dbReference type="EMBL" id="CP024699">
    <property type="protein sequence ID" value="ATV59818.1"/>
    <property type="molecule type" value="Genomic_DNA"/>
</dbReference>
<proteinExistence type="predicted"/>
<evidence type="ECO:0000256" key="1">
    <source>
        <dbReference type="SAM" id="Phobius"/>
    </source>
</evidence>